<dbReference type="GO" id="GO:0003735">
    <property type="term" value="F:structural constituent of ribosome"/>
    <property type="evidence" value="ECO:0007669"/>
    <property type="project" value="InterPro"/>
</dbReference>
<reference evidence="10 11" key="1">
    <citation type="submission" date="2017-04" db="EMBL/GenBank/DDBJ databases">
        <title>Novel microbial lineages endemic to geothermal iron-oxide mats fill important gaps in the evolutionary history of Archaea.</title>
        <authorList>
            <person name="Jay Z.J."/>
            <person name="Beam J.P."/>
            <person name="Dlakic M."/>
            <person name="Rusch D.B."/>
            <person name="Kozubal M.A."/>
            <person name="Inskeep W.P."/>
        </authorList>
    </citation>
    <scope>NUCLEOTIDE SEQUENCE [LARGE SCALE GENOMIC DNA]</scope>
    <source>
        <strain evidence="10">BE_D</strain>
    </source>
</reference>
<dbReference type="Pfam" id="PF00181">
    <property type="entry name" value="Ribosomal_L2_N"/>
    <property type="match status" value="1"/>
</dbReference>
<evidence type="ECO:0000256" key="2">
    <source>
        <dbReference type="ARBA" id="ARBA00022730"/>
    </source>
</evidence>
<gene>
    <name evidence="6" type="primary">rpl2</name>
    <name evidence="10" type="ORF">B9Q02_01070</name>
</gene>
<dbReference type="HAMAP" id="MF_01320_A">
    <property type="entry name" value="Ribosomal_uL2_A"/>
    <property type="match status" value="1"/>
</dbReference>
<dbReference type="GO" id="GO:0002181">
    <property type="term" value="P:cytoplasmic translation"/>
    <property type="evidence" value="ECO:0007669"/>
    <property type="project" value="TreeGrafter"/>
</dbReference>
<feature type="compositionally biased region" description="Basic residues" evidence="7">
    <location>
        <begin position="219"/>
        <end position="235"/>
    </location>
</feature>
<dbReference type="SUPFAM" id="SSF50104">
    <property type="entry name" value="Translation proteins SH3-like domain"/>
    <property type="match status" value="1"/>
</dbReference>
<evidence type="ECO:0000313" key="11">
    <source>
        <dbReference type="Proteomes" id="UP000240569"/>
    </source>
</evidence>
<dbReference type="SMART" id="SM01383">
    <property type="entry name" value="Ribosomal_L2"/>
    <property type="match status" value="1"/>
</dbReference>
<name>A0A2R6AKA9_9ARCH</name>
<dbReference type="SMART" id="SM01382">
    <property type="entry name" value="Ribosomal_L2_C"/>
    <property type="match status" value="1"/>
</dbReference>
<evidence type="ECO:0000256" key="3">
    <source>
        <dbReference type="ARBA" id="ARBA00022884"/>
    </source>
</evidence>
<comment type="similarity">
    <text evidence="1 6">Belongs to the universal ribosomal protein uL2 family.</text>
</comment>
<keyword evidence="5 6" id="KW-0687">Ribonucleoprotein</keyword>
<dbReference type="InterPro" id="IPR022666">
    <property type="entry name" value="Ribosomal_uL2_RNA-bd_dom"/>
</dbReference>
<keyword evidence="3 6" id="KW-0694">RNA-binding</keyword>
<dbReference type="InterPro" id="IPR022669">
    <property type="entry name" value="Ribosomal_uL2_C"/>
</dbReference>
<comment type="subunit">
    <text evidence="6">Part of the 50S ribosomal subunit. Forms a bridge to the 30S subunit in the 70S ribosome.</text>
</comment>
<dbReference type="SUPFAM" id="SSF50249">
    <property type="entry name" value="Nucleic acid-binding proteins"/>
    <property type="match status" value="1"/>
</dbReference>
<evidence type="ECO:0000256" key="5">
    <source>
        <dbReference type="ARBA" id="ARBA00023274"/>
    </source>
</evidence>
<dbReference type="InterPro" id="IPR023672">
    <property type="entry name" value="Ribosomal_uL2_arc_euk"/>
</dbReference>
<feature type="region of interest" description="Disordered" evidence="7">
    <location>
        <begin position="196"/>
        <end position="235"/>
    </location>
</feature>
<dbReference type="NCBIfam" id="NF007180">
    <property type="entry name" value="PRK09612.1"/>
    <property type="match status" value="1"/>
</dbReference>
<dbReference type="Gene3D" id="4.10.950.10">
    <property type="entry name" value="Ribosomal protein L2, domain 3"/>
    <property type="match status" value="1"/>
</dbReference>
<dbReference type="GO" id="GO:0019843">
    <property type="term" value="F:rRNA binding"/>
    <property type="evidence" value="ECO:0007669"/>
    <property type="project" value="UniProtKB-UniRule"/>
</dbReference>
<dbReference type="FunFam" id="2.40.50.140:FF:000020">
    <property type="entry name" value="60S ribosomal protein L2"/>
    <property type="match status" value="1"/>
</dbReference>
<evidence type="ECO:0000313" key="10">
    <source>
        <dbReference type="EMBL" id="PSN86783.1"/>
    </source>
</evidence>
<protein>
    <recommendedName>
        <fullName evidence="6">Large ribosomal subunit protein uL2</fullName>
    </recommendedName>
</protein>
<evidence type="ECO:0000256" key="4">
    <source>
        <dbReference type="ARBA" id="ARBA00022980"/>
    </source>
</evidence>
<dbReference type="AlphaFoldDB" id="A0A2R6AKA9"/>
<feature type="domain" description="Large ribosomal subunit protein uL2 C-terminal" evidence="8">
    <location>
        <begin position="87"/>
        <end position="220"/>
    </location>
</feature>
<feature type="domain" description="Large ribosomal subunit protein uL2 RNA-binding" evidence="9">
    <location>
        <begin position="11"/>
        <end position="81"/>
    </location>
</feature>
<comment type="function">
    <text evidence="6">One of the primary rRNA binding proteins. Required for association of the 30S and 50S subunits to form the 70S ribosome, for tRNA binding and peptide bond formation. It has been suggested to have peptidyltransferase activity; this is somewhat controversial. Makes several contacts with the 16S rRNA in the 70S ribosome.</text>
</comment>
<evidence type="ECO:0000256" key="7">
    <source>
        <dbReference type="SAM" id="MobiDB-lite"/>
    </source>
</evidence>
<dbReference type="InterPro" id="IPR014726">
    <property type="entry name" value="Ribosomal_uL2_dom3"/>
</dbReference>
<proteinExistence type="inferred from homology"/>
<dbReference type="Proteomes" id="UP000240569">
    <property type="component" value="Unassembled WGS sequence"/>
</dbReference>
<accession>A0A2R6AKA9</accession>
<dbReference type="EMBL" id="NEXD01000002">
    <property type="protein sequence ID" value="PSN86783.1"/>
    <property type="molecule type" value="Genomic_DNA"/>
</dbReference>
<keyword evidence="4 6" id="KW-0689">Ribosomal protein</keyword>
<dbReference type="Gene3D" id="2.40.50.140">
    <property type="entry name" value="Nucleic acid-binding proteins"/>
    <property type="match status" value="1"/>
</dbReference>
<dbReference type="PANTHER" id="PTHR13691:SF16">
    <property type="entry name" value="LARGE RIBOSOMAL SUBUNIT PROTEIN UL2"/>
    <property type="match status" value="1"/>
</dbReference>
<dbReference type="InterPro" id="IPR002171">
    <property type="entry name" value="Ribosomal_uL2"/>
</dbReference>
<organism evidence="10 11">
    <name type="scientific">Candidatus Marsarchaeota G1 archaeon BE_D</name>
    <dbReference type="NCBI Taxonomy" id="1978156"/>
    <lineage>
        <taxon>Archaea</taxon>
        <taxon>Candidatus Marsarchaeota</taxon>
        <taxon>Candidatus Marsarchaeota group 1</taxon>
    </lineage>
</organism>
<evidence type="ECO:0000256" key="6">
    <source>
        <dbReference type="HAMAP-Rule" id="MF_01320"/>
    </source>
</evidence>
<dbReference type="PIRSF" id="PIRSF002158">
    <property type="entry name" value="Ribosomal_L2"/>
    <property type="match status" value="1"/>
</dbReference>
<dbReference type="Gene3D" id="2.30.30.30">
    <property type="match status" value="1"/>
</dbReference>
<feature type="region of interest" description="Disordered" evidence="7">
    <location>
        <begin position="1"/>
        <end position="28"/>
    </location>
</feature>
<keyword evidence="2 6" id="KW-0699">rRNA-binding</keyword>
<dbReference type="FunFam" id="4.10.950.10:FF:000002">
    <property type="entry name" value="60S ribosomal protein L2"/>
    <property type="match status" value="1"/>
</dbReference>
<evidence type="ECO:0000256" key="1">
    <source>
        <dbReference type="ARBA" id="ARBA00005636"/>
    </source>
</evidence>
<dbReference type="GO" id="GO:0022625">
    <property type="term" value="C:cytosolic large ribosomal subunit"/>
    <property type="evidence" value="ECO:0007669"/>
    <property type="project" value="TreeGrafter"/>
</dbReference>
<dbReference type="PANTHER" id="PTHR13691">
    <property type="entry name" value="RIBOSOMAL PROTEIN L2"/>
    <property type="match status" value="1"/>
</dbReference>
<dbReference type="Pfam" id="PF03947">
    <property type="entry name" value="Ribosomal_L2_C"/>
    <property type="match status" value="1"/>
</dbReference>
<sequence length="235" mass="24844">MGKRILPRREGRGTSVFRSPAWKKKGPAKYPSINEPLVEGVVTELIHDPGRGAPLAKIRYKEGTFLTVAAEGMYVGQVIQMGPKAAPANGNILPLSEIPDGTKIFNVELRAGDGGKLARSSGSYCTLVSHVEQGVVVSLPSGSSKVLSSTCLATIGVVAASGRIEKPFLKAGAKYHLMKAKAAKYPRVRGVAMNAVSHPHGGGNHPSVSRSTTVSRRLPPGRKVGHISARRAGRR</sequence>
<evidence type="ECO:0000259" key="8">
    <source>
        <dbReference type="SMART" id="SM01382"/>
    </source>
</evidence>
<evidence type="ECO:0000259" key="9">
    <source>
        <dbReference type="SMART" id="SM01383"/>
    </source>
</evidence>
<feature type="compositionally biased region" description="Low complexity" evidence="7">
    <location>
        <begin position="207"/>
        <end position="217"/>
    </location>
</feature>
<dbReference type="InterPro" id="IPR014722">
    <property type="entry name" value="Rib_uL2_dom2"/>
</dbReference>
<dbReference type="InterPro" id="IPR012340">
    <property type="entry name" value="NA-bd_OB-fold"/>
</dbReference>
<comment type="caution">
    <text evidence="10">The sequence shown here is derived from an EMBL/GenBank/DDBJ whole genome shotgun (WGS) entry which is preliminary data.</text>
</comment>
<dbReference type="InterPro" id="IPR008991">
    <property type="entry name" value="Translation_prot_SH3-like_sf"/>
</dbReference>